<sequence length="234" mass="25934">MNNKIKTTLSWLVSLTGYPKSVVNIINKAPVSTSVHTGTDVQIARRCELSGDIRLHDAVKVGEHSVLNGDIEIGKRTTLNGSSDLHGEITIGDYCAIAPQVMLRQHDHMSKKPSLQDRFYRDMFDTRLERVSKGPITVGNDVWIGARATVLSGVTIGNGAIVGAGAIVTDDVDPYSVVAGVPAAHKKWRFREEIREELLEIKWWDWSEEKIQDNEAFFDTDLSKVNSVHALINT</sequence>
<dbReference type="Gene3D" id="2.160.10.10">
    <property type="entry name" value="Hexapeptide repeat proteins"/>
    <property type="match status" value="2"/>
</dbReference>
<organism evidence="2 3">
    <name type="scientific">Haloarcula vallismortis</name>
    <name type="common">Halobacterium vallismortis</name>
    <dbReference type="NCBI Taxonomy" id="28442"/>
    <lineage>
        <taxon>Archaea</taxon>
        <taxon>Methanobacteriati</taxon>
        <taxon>Methanobacteriota</taxon>
        <taxon>Stenosarchaea group</taxon>
        <taxon>Halobacteria</taxon>
        <taxon>Halobacteriales</taxon>
        <taxon>Haloarculaceae</taxon>
        <taxon>Haloarcula</taxon>
    </lineage>
</organism>
<evidence type="ECO:0000256" key="1">
    <source>
        <dbReference type="ARBA" id="ARBA00022679"/>
    </source>
</evidence>
<dbReference type="EMBL" id="FNOF01000005">
    <property type="protein sequence ID" value="SDW60400.1"/>
    <property type="molecule type" value="Genomic_DNA"/>
</dbReference>
<dbReference type="SUPFAM" id="SSF51161">
    <property type="entry name" value="Trimeric LpxA-like enzymes"/>
    <property type="match status" value="1"/>
</dbReference>
<dbReference type="PANTHER" id="PTHR43300:SF11">
    <property type="entry name" value="ACETYLTRANSFERASE RV3034C-RELATED"/>
    <property type="match status" value="1"/>
</dbReference>
<dbReference type="Proteomes" id="UP000182573">
    <property type="component" value="Unassembled WGS sequence"/>
</dbReference>
<evidence type="ECO:0000313" key="2">
    <source>
        <dbReference type="EMBL" id="SDW60400.1"/>
    </source>
</evidence>
<dbReference type="InterPro" id="IPR001451">
    <property type="entry name" value="Hexapep"/>
</dbReference>
<dbReference type="AlphaFoldDB" id="A0A1H2UWB6"/>
<dbReference type="RefSeq" id="WP_049919734.1">
    <property type="nucleotide sequence ID" value="NZ_FNOF01000005.1"/>
</dbReference>
<protein>
    <submittedName>
        <fullName evidence="2">Virginiamycin A acetyltransferase</fullName>
    </submittedName>
</protein>
<dbReference type="PANTHER" id="PTHR43300">
    <property type="entry name" value="ACETYLTRANSFERASE"/>
    <property type="match status" value="1"/>
</dbReference>
<dbReference type="GO" id="GO:0016740">
    <property type="term" value="F:transferase activity"/>
    <property type="evidence" value="ECO:0007669"/>
    <property type="project" value="UniProtKB-KW"/>
</dbReference>
<keyword evidence="1 2" id="KW-0808">Transferase</keyword>
<dbReference type="InterPro" id="IPR011004">
    <property type="entry name" value="Trimer_LpxA-like_sf"/>
</dbReference>
<gene>
    <name evidence="2" type="ORF">SAMN05443574_1055</name>
</gene>
<dbReference type="PROSITE" id="PS00101">
    <property type="entry name" value="HEXAPEP_TRANSFERASES"/>
    <property type="match status" value="1"/>
</dbReference>
<dbReference type="CDD" id="cd03349">
    <property type="entry name" value="LbH_XAT"/>
    <property type="match status" value="1"/>
</dbReference>
<dbReference type="InterPro" id="IPR050179">
    <property type="entry name" value="Trans_hexapeptide_repeat"/>
</dbReference>
<accession>A0A1H2UWB6</accession>
<reference evidence="2 3" key="1">
    <citation type="submission" date="2016-10" db="EMBL/GenBank/DDBJ databases">
        <authorList>
            <person name="de Groot N.N."/>
        </authorList>
    </citation>
    <scope>NUCLEOTIDE SEQUENCE [LARGE SCALE GENOMIC DNA]</scope>
    <source>
        <strain evidence="2 3">DSM 3756</strain>
    </source>
</reference>
<dbReference type="STRING" id="28442.SAMN05443574_1055"/>
<proteinExistence type="predicted"/>
<dbReference type="Pfam" id="PF00132">
    <property type="entry name" value="Hexapep"/>
    <property type="match status" value="1"/>
</dbReference>
<evidence type="ECO:0000313" key="3">
    <source>
        <dbReference type="Proteomes" id="UP000182573"/>
    </source>
</evidence>
<dbReference type="InterPro" id="IPR018357">
    <property type="entry name" value="Hexapep_transf_CS"/>
</dbReference>
<name>A0A1H2UWB6_HALVA</name>